<accession>A0A844Z6D8</accession>
<comment type="caution">
    <text evidence="2">The sequence shown here is derived from an EMBL/GenBank/DDBJ whole genome shotgun (WGS) entry which is preliminary data.</text>
</comment>
<feature type="transmembrane region" description="Helical" evidence="1">
    <location>
        <begin position="322"/>
        <end position="341"/>
    </location>
</feature>
<keyword evidence="1" id="KW-0472">Membrane</keyword>
<organism evidence="2 3">
    <name type="scientific">Alteraurantiacibacter buctensis</name>
    <dbReference type="NCBI Taxonomy" id="1503981"/>
    <lineage>
        <taxon>Bacteria</taxon>
        <taxon>Pseudomonadati</taxon>
        <taxon>Pseudomonadota</taxon>
        <taxon>Alphaproteobacteria</taxon>
        <taxon>Sphingomonadales</taxon>
        <taxon>Erythrobacteraceae</taxon>
        <taxon>Alteraurantiacibacter</taxon>
    </lineage>
</organism>
<evidence type="ECO:0000313" key="3">
    <source>
        <dbReference type="Proteomes" id="UP000466966"/>
    </source>
</evidence>
<dbReference type="EMBL" id="WTYV01000009">
    <property type="protein sequence ID" value="MXO73363.1"/>
    <property type="molecule type" value="Genomic_DNA"/>
</dbReference>
<sequence length="454" mass="47787">MSEVAVTAPVGAPAARGPFALRGVLALVTVGSAVFLLLLYAIGAGWNGSAGRTATETADSNALNGFTALADLLERRGQEVIRTRGRLSAGIDEWDGNLLVITPGLGTDPAELGEVIEARRYQGPTVVILPKWVVVPVGEVEGEDVPDDWVRTLPGPAPEWFARVPEFAGMALAHGTSARWQGAGLRGAPANPKMVQALVNTTDKQLLPLVTDGEGDLLVGYWNRGGWHPALAALGGISFSRAEEDAQDADIYPLVIVAEPDLFNNSGMADRTRARAAVAVIEAAMDETAIEGADAMPIVFDSTIDGLGQGQNLLTLAFRPPFLAATLCLLVAMLVIGWRAFRRFGSPLAAPPAMALGKTQLASNGAALIQRARRWHLLGAPYAALVAGRIAAALQIRAGDEAAREAAIDAALDRQGHPGPRFAPTAESLRQARRLPDVLRGAAALRSIERTLTK</sequence>
<dbReference type="OrthoDB" id="7198805at2"/>
<gene>
    <name evidence="2" type="ORF">GRI99_17200</name>
</gene>
<keyword evidence="1" id="KW-1133">Transmembrane helix</keyword>
<dbReference type="Proteomes" id="UP000466966">
    <property type="component" value="Unassembled WGS sequence"/>
</dbReference>
<feature type="transmembrane region" description="Helical" evidence="1">
    <location>
        <begin position="20"/>
        <end position="42"/>
    </location>
</feature>
<name>A0A844Z6D8_9SPHN</name>
<evidence type="ECO:0000256" key="1">
    <source>
        <dbReference type="SAM" id="Phobius"/>
    </source>
</evidence>
<keyword evidence="3" id="KW-1185">Reference proteome</keyword>
<dbReference type="AlphaFoldDB" id="A0A844Z6D8"/>
<proteinExistence type="predicted"/>
<reference evidence="2 3" key="1">
    <citation type="submission" date="2019-12" db="EMBL/GenBank/DDBJ databases">
        <title>Genomic-based taxomic classification of the family Erythrobacteraceae.</title>
        <authorList>
            <person name="Xu L."/>
        </authorList>
    </citation>
    <scope>NUCLEOTIDE SEQUENCE [LARGE SCALE GENOMIC DNA]</scope>
    <source>
        <strain evidence="2 3">M0322</strain>
    </source>
</reference>
<dbReference type="RefSeq" id="WP_160773290.1">
    <property type="nucleotide sequence ID" value="NZ_WTYV01000009.1"/>
</dbReference>
<keyword evidence="1" id="KW-0812">Transmembrane</keyword>
<evidence type="ECO:0000313" key="2">
    <source>
        <dbReference type="EMBL" id="MXO73363.1"/>
    </source>
</evidence>
<protein>
    <submittedName>
        <fullName evidence="2">DUF4350 domain-containing protein</fullName>
    </submittedName>
</protein>